<evidence type="ECO:0000259" key="3">
    <source>
        <dbReference type="SMART" id="SM00179"/>
    </source>
</evidence>
<protein>
    <recommendedName>
        <fullName evidence="3">EGF-like calcium-binding domain-containing protein</fullName>
    </recommendedName>
</protein>
<reference evidence="4 5" key="1">
    <citation type="submission" date="2023-09" db="EMBL/GenBank/DDBJ databases">
        <title>Genomes of two closely related lineages of the louse Polyplax serrata with different host specificities.</title>
        <authorList>
            <person name="Martinu J."/>
            <person name="Tarabai H."/>
            <person name="Stefka J."/>
            <person name="Hypsa V."/>
        </authorList>
    </citation>
    <scope>NUCLEOTIDE SEQUENCE [LARGE SCALE GENOMIC DNA]</scope>
    <source>
        <strain evidence="4">98ZLc_SE</strain>
    </source>
</reference>
<dbReference type="PROSITE" id="PS00010">
    <property type="entry name" value="ASX_HYDROXYL"/>
    <property type="match status" value="1"/>
</dbReference>
<keyword evidence="1" id="KW-0245">EGF-like domain</keyword>
<evidence type="ECO:0000256" key="1">
    <source>
        <dbReference type="ARBA" id="ARBA00022536"/>
    </source>
</evidence>
<evidence type="ECO:0000256" key="2">
    <source>
        <dbReference type="ARBA" id="ARBA00023157"/>
    </source>
</evidence>
<dbReference type="InterPro" id="IPR049883">
    <property type="entry name" value="NOTCH1_EGF-like"/>
</dbReference>
<comment type="caution">
    <text evidence="4">The sequence shown here is derived from an EMBL/GenBank/DDBJ whole genome shotgun (WGS) entry which is preliminary data.</text>
</comment>
<dbReference type="Proteomes" id="UP001359485">
    <property type="component" value="Unassembled WGS sequence"/>
</dbReference>
<dbReference type="EMBL" id="JAWJWF010000006">
    <property type="protein sequence ID" value="KAK6631244.1"/>
    <property type="molecule type" value="Genomic_DNA"/>
</dbReference>
<dbReference type="PROSITE" id="PS01187">
    <property type="entry name" value="EGF_CA"/>
    <property type="match status" value="1"/>
</dbReference>
<evidence type="ECO:0000313" key="4">
    <source>
        <dbReference type="EMBL" id="KAK6631244.1"/>
    </source>
</evidence>
<evidence type="ECO:0000313" key="5">
    <source>
        <dbReference type="Proteomes" id="UP001359485"/>
    </source>
</evidence>
<feature type="domain" description="EGF-like calcium-binding" evidence="3">
    <location>
        <begin position="312"/>
        <end position="356"/>
    </location>
</feature>
<dbReference type="SUPFAM" id="SSF57196">
    <property type="entry name" value="EGF/Laminin"/>
    <property type="match status" value="1"/>
</dbReference>
<sequence>MLILSYQFQLSCSNCQIKLGPGRVKQNYDTIEEVRSHANETASEEIVEYKELSEHILDVAYYLRRFKFSGYDPRFLRKAGDGRRGFFMEFPSPPLKTTHWEVKKNCESSFVECIKYLQETVSRTILPRQLDSLTVTKLNGWSFTEDEEDIERANKECFSLLEEDDKSFAQFSGPVQKFEWLASASYYTCMYTLMETNHLKFFTDDCDNFASCIPWDMGPNNRDIRSDNLNPFACALYSFCPDPCCPLKHLRNPSDCFSLSPCSGSTGSDRNCWIPLKKNINFESLVLNEWNVSCSCDGVGTRWDSGSGMCVDVDECLLSEVACNGHSETCRNLPGTYKCICNAIGYRKNEETNLCERDPLMQEMFNPLFEIPRPVNQSLAKKLTSAFKRFTAHLGYFDSPQYLIHNP</sequence>
<keyword evidence="2" id="KW-1015">Disulfide bond</keyword>
<proteinExistence type="predicted"/>
<gene>
    <name evidence="4" type="ORF">RUM44_005770</name>
</gene>
<dbReference type="InterPro" id="IPR018097">
    <property type="entry name" value="EGF_Ca-bd_CS"/>
</dbReference>
<name>A0ABR1AY43_POLSC</name>
<keyword evidence="5" id="KW-1185">Reference proteome</keyword>
<dbReference type="InterPro" id="IPR001881">
    <property type="entry name" value="EGF-like_Ca-bd_dom"/>
</dbReference>
<organism evidence="4 5">
    <name type="scientific">Polyplax serrata</name>
    <name type="common">Common mouse louse</name>
    <dbReference type="NCBI Taxonomy" id="468196"/>
    <lineage>
        <taxon>Eukaryota</taxon>
        <taxon>Metazoa</taxon>
        <taxon>Ecdysozoa</taxon>
        <taxon>Arthropoda</taxon>
        <taxon>Hexapoda</taxon>
        <taxon>Insecta</taxon>
        <taxon>Pterygota</taxon>
        <taxon>Neoptera</taxon>
        <taxon>Paraneoptera</taxon>
        <taxon>Psocodea</taxon>
        <taxon>Troctomorpha</taxon>
        <taxon>Phthiraptera</taxon>
        <taxon>Anoplura</taxon>
        <taxon>Polyplacidae</taxon>
        <taxon>Polyplax</taxon>
    </lineage>
</organism>
<dbReference type="Gene3D" id="2.10.25.10">
    <property type="entry name" value="Laminin"/>
    <property type="match status" value="1"/>
</dbReference>
<dbReference type="Pfam" id="PF07645">
    <property type="entry name" value="EGF_CA"/>
    <property type="match status" value="1"/>
</dbReference>
<dbReference type="CDD" id="cd00054">
    <property type="entry name" value="EGF_CA"/>
    <property type="match status" value="1"/>
</dbReference>
<accession>A0ABR1AY43</accession>
<dbReference type="SMART" id="SM00179">
    <property type="entry name" value="EGF_CA"/>
    <property type="match status" value="1"/>
</dbReference>
<dbReference type="InterPro" id="IPR000152">
    <property type="entry name" value="EGF-type_Asp/Asn_hydroxyl_site"/>
</dbReference>